<organism evidence="1 2">
    <name type="scientific">Sphingomonas oryzagri</name>
    <dbReference type="NCBI Taxonomy" id="3042314"/>
    <lineage>
        <taxon>Bacteria</taxon>
        <taxon>Pseudomonadati</taxon>
        <taxon>Pseudomonadota</taxon>
        <taxon>Alphaproteobacteria</taxon>
        <taxon>Sphingomonadales</taxon>
        <taxon>Sphingomonadaceae</taxon>
        <taxon>Sphingomonas</taxon>
    </lineage>
</organism>
<sequence>MEIDLDDSGNPVSPFFAACSTRAIDLGKSNEPHPHQLIPARWRSTGKALTDFADELEAVELRQKTDGSALLSAYQHLVYEATELFDCYTLMLPDRIHPNGRAEKNALKEFRDAAKRLRAFTANVCNRCKHQGAQLKFLWATSPSNGRTGARLLVNVYRDGDSLVRDDAVHRGRMAGMGMVRIGHELVHALLRVDRAAGRLVAKLGDGPGAPMQARSFAIPIGDAARRIAALRATRHDDEPALHDGVVFEPGMARLERVAADSFGPRSDITAALTVESGTTTYSLA</sequence>
<reference evidence="1" key="1">
    <citation type="submission" date="2023-04" db="EMBL/GenBank/DDBJ databases">
        <title>Sphingomonas sp. MAHUQ-71 isolated from rice field.</title>
        <authorList>
            <person name="Huq M.A."/>
        </authorList>
    </citation>
    <scope>NUCLEOTIDE SEQUENCE</scope>
    <source>
        <strain evidence="1">MAHUQ-71</strain>
    </source>
</reference>
<accession>A0ABT6N3X2</accession>
<gene>
    <name evidence="1" type="ORF">QGN17_14730</name>
</gene>
<dbReference type="Proteomes" id="UP001160625">
    <property type="component" value="Unassembled WGS sequence"/>
</dbReference>
<evidence type="ECO:0000313" key="1">
    <source>
        <dbReference type="EMBL" id="MDH7639989.1"/>
    </source>
</evidence>
<keyword evidence="2" id="KW-1185">Reference proteome</keyword>
<evidence type="ECO:0000313" key="2">
    <source>
        <dbReference type="Proteomes" id="UP001160625"/>
    </source>
</evidence>
<dbReference type="RefSeq" id="WP_281045352.1">
    <property type="nucleotide sequence ID" value="NZ_JARYGZ010000002.1"/>
</dbReference>
<dbReference type="EMBL" id="JARYGZ010000002">
    <property type="protein sequence ID" value="MDH7639989.1"/>
    <property type="molecule type" value="Genomic_DNA"/>
</dbReference>
<proteinExistence type="predicted"/>
<protein>
    <submittedName>
        <fullName evidence="1">Uncharacterized protein</fullName>
    </submittedName>
</protein>
<comment type="caution">
    <text evidence="1">The sequence shown here is derived from an EMBL/GenBank/DDBJ whole genome shotgun (WGS) entry which is preliminary data.</text>
</comment>
<name>A0ABT6N3X2_9SPHN</name>